<dbReference type="PANTHER" id="PTHR24015">
    <property type="entry name" value="OS07G0578800 PROTEIN-RELATED"/>
    <property type="match status" value="1"/>
</dbReference>
<dbReference type="NCBIfam" id="TIGR00756">
    <property type="entry name" value="PPR"/>
    <property type="match status" value="4"/>
</dbReference>
<evidence type="ECO:0000313" key="4">
    <source>
        <dbReference type="Proteomes" id="UP000017836"/>
    </source>
</evidence>
<name>W1PDZ6_AMBTC</name>
<dbReference type="EMBL" id="KI393908">
    <property type="protein sequence ID" value="ERN06163.1"/>
    <property type="molecule type" value="Genomic_DNA"/>
</dbReference>
<dbReference type="InterPro" id="IPR046960">
    <property type="entry name" value="PPR_At4g14850-like_plant"/>
</dbReference>
<feature type="repeat" description="PPR" evidence="2">
    <location>
        <begin position="260"/>
        <end position="294"/>
    </location>
</feature>
<feature type="repeat" description="PPR" evidence="2">
    <location>
        <begin position="158"/>
        <end position="192"/>
    </location>
</feature>
<dbReference type="Gene3D" id="1.25.40.10">
    <property type="entry name" value="Tetratricopeptide repeat domain"/>
    <property type="match status" value="3"/>
</dbReference>
<dbReference type="eggNOG" id="KOG4197">
    <property type="taxonomic scope" value="Eukaryota"/>
</dbReference>
<evidence type="ECO:0000256" key="2">
    <source>
        <dbReference type="PROSITE-ProRule" id="PRU00708"/>
    </source>
</evidence>
<organism evidence="3 4">
    <name type="scientific">Amborella trichopoda</name>
    <dbReference type="NCBI Taxonomy" id="13333"/>
    <lineage>
        <taxon>Eukaryota</taxon>
        <taxon>Viridiplantae</taxon>
        <taxon>Streptophyta</taxon>
        <taxon>Embryophyta</taxon>
        <taxon>Tracheophyta</taxon>
        <taxon>Spermatophyta</taxon>
        <taxon>Magnoliopsida</taxon>
        <taxon>Amborellales</taxon>
        <taxon>Amborellaceae</taxon>
        <taxon>Amborella</taxon>
    </lineage>
</organism>
<reference evidence="4" key="1">
    <citation type="journal article" date="2013" name="Science">
        <title>The Amborella genome and the evolution of flowering plants.</title>
        <authorList>
            <consortium name="Amborella Genome Project"/>
        </authorList>
    </citation>
    <scope>NUCLEOTIDE SEQUENCE [LARGE SCALE GENOMIC DNA]</scope>
</reference>
<gene>
    <name evidence="3" type="ORF">AMTR_s00016p00115350</name>
</gene>
<evidence type="ECO:0000313" key="3">
    <source>
        <dbReference type="EMBL" id="ERN06163.1"/>
    </source>
</evidence>
<dbReference type="GO" id="GO:0003723">
    <property type="term" value="F:RNA binding"/>
    <property type="evidence" value="ECO:0000318"/>
    <property type="project" value="GO_Central"/>
</dbReference>
<proteinExistence type="predicted"/>
<feature type="repeat" description="PPR" evidence="2">
    <location>
        <begin position="361"/>
        <end position="391"/>
    </location>
</feature>
<sequence>MALSMCFPQFPQAKSLEKTQAKKSLTVNPLSFGHLPSWASLNVKQASSQTHKNHGGGGNVENVHLISLSKQGKFQEAQAFLHSMESSNIPVMPQTYVTLFEACGDMGSLSFGKIFHERMKRVEKEPEIFLGNHLLSMYSKLGSIVDAFQVFNEMPSKNSVTWSIMVSAFSQNGFVSEALSLLSDMNVIGISSNQSVYVSLLRACSNSPRGPEPGKQLHSQIIKLGFIPDLLIETALCNMYIKCRELDSAKLIFDNMPEKNAVTWTAVMSGYTQAGKEEAALALYQKILMVGNEPDGFVFSVILKACAGLNNLKFGKLVHAHILKLGMEKEVSVGTPLVDMYFKCGMVEYGRQVFKRISQPNEVSWSVIIAGYAQVGDVEESLGLFNLLRRSDGADL</sequence>
<dbReference type="Proteomes" id="UP000017836">
    <property type="component" value="Unassembled WGS sequence"/>
</dbReference>
<dbReference type="OMA" id="KIFHERM"/>
<dbReference type="STRING" id="13333.W1PDZ6"/>
<dbReference type="PROSITE" id="PS51375">
    <property type="entry name" value="PPR"/>
    <property type="match status" value="3"/>
</dbReference>
<keyword evidence="1" id="KW-0677">Repeat</keyword>
<dbReference type="AlphaFoldDB" id="W1PDZ6"/>
<evidence type="ECO:0008006" key="5">
    <source>
        <dbReference type="Google" id="ProtNLM"/>
    </source>
</evidence>
<dbReference type="Pfam" id="PF01535">
    <property type="entry name" value="PPR"/>
    <property type="match status" value="4"/>
</dbReference>
<dbReference type="InterPro" id="IPR011990">
    <property type="entry name" value="TPR-like_helical_dom_sf"/>
</dbReference>
<keyword evidence="4" id="KW-1185">Reference proteome</keyword>
<dbReference type="HOGENOM" id="CLU_002706_0_3_1"/>
<accession>W1PDZ6</accession>
<protein>
    <recommendedName>
        <fullName evidence="5">Pentacotripeptide-repeat region of PRORP domain-containing protein</fullName>
    </recommendedName>
</protein>
<dbReference type="FunFam" id="1.25.40.10:FF:000309">
    <property type="entry name" value="Pentatricopeptide repeat-containing protein, chloroplastic"/>
    <property type="match status" value="1"/>
</dbReference>
<dbReference type="GO" id="GO:0009451">
    <property type="term" value="P:RNA modification"/>
    <property type="evidence" value="ECO:0000318"/>
    <property type="project" value="GO_Central"/>
</dbReference>
<dbReference type="Gramene" id="ERN06163">
    <property type="protein sequence ID" value="ERN06163"/>
    <property type="gene ID" value="AMTR_s00016p00115350"/>
</dbReference>
<evidence type="ECO:0000256" key="1">
    <source>
        <dbReference type="ARBA" id="ARBA00022737"/>
    </source>
</evidence>
<dbReference type="Pfam" id="PF13041">
    <property type="entry name" value="PPR_2"/>
    <property type="match status" value="1"/>
</dbReference>
<dbReference type="PANTHER" id="PTHR24015:SF1693">
    <property type="entry name" value="DYW DOMAIN-CONTAINING PROTEIN"/>
    <property type="match status" value="1"/>
</dbReference>
<dbReference type="GO" id="GO:0005739">
    <property type="term" value="C:mitochondrion"/>
    <property type="evidence" value="ECO:0000318"/>
    <property type="project" value="GO_Central"/>
</dbReference>
<dbReference type="InterPro" id="IPR002885">
    <property type="entry name" value="PPR_rpt"/>
</dbReference>